<evidence type="ECO:0000256" key="3">
    <source>
        <dbReference type="ARBA" id="ARBA00022827"/>
    </source>
</evidence>
<dbReference type="GO" id="GO:0016491">
    <property type="term" value="F:oxidoreductase activity"/>
    <property type="evidence" value="ECO:0007669"/>
    <property type="project" value="InterPro"/>
</dbReference>
<dbReference type="SUPFAM" id="SSF55424">
    <property type="entry name" value="FAD/NAD-linked reductases, dimerisation (C-terminal) domain"/>
    <property type="match status" value="1"/>
</dbReference>
<dbReference type="SUPFAM" id="SSF51905">
    <property type="entry name" value="FAD/NAD(P)-binding domain"/>
    <property type="match status" value="2"/>
</dbReference>
<comment type="cofactor">
    <cofactor evidence="1">
        <name>FAD</name>
        <dbReference type="ChEBI" id="CHEBI:57692"/>
    </cofactor>
</comment>
<evidence type="ECO:0000256" key="2">
    <source>
        <dbReference type="ARBA" id="ARBA00022630"/>
    </source>
</evidence>
<evidence type="ECO:0000313" key="6">
    <source>
        <dbReference type="Proteomes" id="UP000178406"/>
    </source>
</evidence>
<dbReference type="InterPro" id="IPR050260">
    <property type="entry name" value="FAD-bd_OxRdtase"/>
</dbReference>
<dbReference type="EMBL" id="MFHQ01000005">
    <property type="protein sequence ID" value="OGF74794.1"/>
    <property type="molecule type" value="Genomic_DNA"/>
</dbReference>
<organism evidence="5 6">
    <name type="scientific">Candidatus Giovannonibacteria bacterium RIFCSPHIGHO2_02_FULL_46_20</name>
    <dbReference type="NCBI Taxonomy" id="1798338"/>
    <lineage>
        <taxon>Bacteria</taxon>
        <taxon>Candidatus Giovannoniibacteriota</taxon>
    </lineage>
</organism>
<dbReference type="InterPro" id="IPR016156">
    <property type="entry name" value="FAD/NAD-linked_Rdtase_dimer_sf"/>
</dbReference>
<dbReference type="InterPro" id="IPR023753">
    <property type="entry name" value="FAD/NAD-binding_dom"/>
</dbReference>
<dbReference type="Pfam" id="PF07992">
    <property type="entry name" value="Pyr_redox_2"/>
    <property type="match status" value="1"/>
</dbReference>
<dbReference type="PRINTS" id="PR00368">
    <property type="entry name" value="FADPNR"/>
</dbReference>
<dbReference type="AlphaFoldDB" id="A0A1F5WGT5"/>
<dbReference type="PANTHER" id="PTHR43429">
    <property type="entry name" value="PYRIDINE NUCLEOTIDE-DISULFIDE OXIDOREDUCTASE DOMAIN-CONTAINING"/>
    <property type="match status" value="1"/>
</dbReference>
<reference evidence="5 6" key="1">
    <citation type="journal article" date="2016" name="Nat. Commun.">
        <title>Thousands of microbial genomes shed light on interconnected biogeochemical processes in an aquifer system.</title>
        <authorList>
            <person name="Anantharaman K."/>
            <person name="Brown C.T."/>
            <person name="Hug L.A."/>
            <person name="Sharon I."/>
            <person name="Castelle C.J."/>
            <person name="Probst A.J."/>
            <person name="Thomas B.C."/>
            <person name="Singh A."/>
            <person name="Wilkins M.J."/>
            <person name="Karaoz U."/>
            <person name="Brodie E.L."/>
            <person name="Williams K.H."/>
            <person name="Hubbard S.S."/>
            <person name="Banfield J.F."/>
        </authorList>
    </citation>
    <scope>NUCLEOTIDE SEQUENCE [LARGE SCALE GENOMIC DNA]</scope>
</reference>
<name>A0A1F5WGT5_9BACT</name>
<accession>A0A1F5WGT5</accession>
<gene>
    <name evidence="5" type="ORF">A3J56_01345</name>
</gene>
<dbReference type="PRINTS" id="PR00469">
    <property type="entry name" value="PNDRDTASEII"/>
</dbReference>
<evidence type="ECO:0000313" key="5">
    <source>
        <dbReference type="EMBL" id="OGF74794.1"/>
    </source>
</evidence>
<protein>
    <recommendedName>
        <fullName evidence="4">FAD/NAD(P)-binding domain-containing protein</fullName>
    </recommendedName>
</protein>
<evidence type="ECO:0000259" key="4">
    <source>
        <dbReference type="Pfam" id="PF07992"/>
    </source>
</evidence>
<dbReference type="Proteomes" id="UP000178406">
    <property type="component" value="Unassembled WGS sequence"/>
</dbReference>
<evidence type="ECO:0000256" key="1">
    <source>
        <dbReference type="ARBA" id="ARBA00001974"/>
    </source>
</evidence>
<dbReference type="InterPro" id="IPR036188">
    <property type="entry name" value="FAD/NAD-bd_sf"/>
</dbReference>
<keyword evidence="3" id="KW-0274">FAD</keyword>
<dbReference type="Gene3D" id="3.50.50.60">
    <property type="entry name" value="FAD/NAD(P)-binding domain"/>
    <property type="match status" value="2"/>
</dbReference>
<dbReference type="STRING" id="1798338.A3J56_01345"/>
<comment type="caution">
    <text evidence="5">The sequence shown here is derived from an EMBL/GenBank/DDBJ whole genome shotgun (WGS) entry which is preliminary data.</text>
</comment>
<keyword evidence="2" id="KW-0285">Flavoprotein</keyword>
<sequence>MQENIKYLIIGGGIAGTTAAETIRRHDTNGTITIVSDEPYRSYSRIMLSKPNFFLEKIPFDNIWLKTDDWYKKFNIELISGKKAISIDAQNKIVTLEDRKAIQYEKLLLAVGSSVRAWGVLGASKRGVFYLRTLDDAKKIIDAVKTAKEAVCIGGGFVSFEMCDMLKMAGINVTLVLRESYYLEPLLDESSGRIIGRALKNGGVKIILNSETKEVLGDMAVDGLLLKNGDKIPCDIIIAGIGVCCQLDWLTSSGIQINRGILANEYLATNVQDIWTAGDCAEFNDLVLEERVQLGNWVNAQMQGRIAGGNMAGKKEPFKMVSFYTTQGFGITIAFIGDVRPGTDRTIFSRGSAESGSYGRIITKDGEIIGATLINRTQELGIISKLIEKDFKISGHESELSNPDFKLQELVK</sequence>
<feature type="domain" description="FAD/NAD(P)-binding" evidence="4">
    <location>
        <begin position="6"/>
        <end position="304"/>
    </location>
</feature>
<proteinExistence type="predicted"/>
<dbReference type="PANTHER" id="PTHR43429:SF3">
    <property type="entry name" value="NITRITE REDUCTASE [NAD(P)H]"/>
    <property type="match status" value="1"/>
</dbReference>
<dbReference type="Gene3D" id="3.30.390.30">
    <property type="match status" value="1"/>
</dbReference>